<dbReference type="EMBL" id="MN740118">
    <property type="protein sequence ID" value="QHT88483.1"/>
    <property type="molecule type" value="Genomic_DNA"/>
</dbReference>
<dbReference type="AlphaFoldDB" id="A0A6C0I8U0"/>
<evidence type="ECO:0008006" key="2">
    <source>
        <dbReference type="Google" id="ProtNLM"/>
    </source>
</evidence>
<accession>A0A6C0I8U0</accession>
<evidence type="ECO:0000313" key="1">
    <source>
        <dbReference type="EMBL" id="QHT88483.1"/>
    </source>
</evidence>
<reference evidence="1" key="1">
    <citation type="journal article" date="2020" name="Nature">
        <title>Giant virus diversity and host interactions through global metagenomics.</title>
        <authorList>
            <person name="Schulz F."/>
            <person name="Roux S."/>
            <person name="Paez-Espino D."/>
            <person name="Jungbluth S."/>
            <person name="Walsh D.A."/>
            <person name="Denef V.J."/>
            <person name="McMahon K.D."/>
            <person name="Konstantinidis K.T."/>
            <person name="Eloe-Fadrosh E.A."/>
            <person name="Kyrpides N.C."/>
            <person name="Woyke T."/>
        </authorList>
    </citation>
    <scope>NUCLEOTIDE SEQUENCE</scope>
    <source>
        <strain evidence="1">GVMAG-M-3300023184-51</strain>
    </source>
</reference>
<organism evidence="1">
    <name type="scientific">viral metagenome</name>
    <dbReference type="NCBI Taxonomy" id="1070528"/>
    <lineage>
        <taxon>unclassified sequences</taxon>
        <taxon>metagenomes</taxon>
        <taxon>organismal metagenomes</taxon>
    </lineage>
</organism>
<sequence>MSQQIEIQLADSRQNLNPEQNEEHHFTPVTIRFKLIYTTAIRYYTVCPDWTIWQLMEFVKPYIAIDFELTHFDIVVAGQPLAEHAEALRISNNVKVHDITENMNYLCFYVRPQ</sequence>
<name>A0A6C0I8U0_9ZZZZ</name>
<proteinExistence type="predicted"/>
<protein>
    <recommendedName>
        <fullName evidence="2">Ubiquitin-like domain-containing protein</fullName>
    </recommendedName>
</protein>